<proteinExistence type="predicted"/>
<protein>
    <submittedName>
        <fullName evidence="2">Uncharacterized protein</fullName>
    </submittedName>
</protein>
<evidence type="ECO:0000313" key="2">
    <source>
        <dbReference type="EMBL" id="KAF0898577.1"/>
    </source>
</evidence>
<dbReference type="AlphaFoldDB" id="A0A6G1CEW4"/>
<accession>A0A6G1CEW4</accession>
<organism evidence="2 3">
    <name type="scientific">Oryza meyeriana var. granulata</name>
    <dbReference type="NCBI Taxonomy" id="110450"/>
    <lineage>
        <taxon>Eukaryota</taxon>
        <taxon>Viridiplantae</taxon>
        <taxon>Streptophyta</taxon>
        <taxon>Embryophyta</taxon>
        <taxon>Tracheophyta</taxon>
        <taxon>Spermatophyta</taxon>
        <taxon>Magnoliopsida</taxon>
        <taxon>Liliopsida</taxon>
        <taxon>Poales</taxon>
        <taxon>Poaceae</taxon>
        <taxon>BOP clade</taxon>
        <taxon>Oryzoideae</taxon>
        <taxon>Oryzeae</taxon>
        <taxon>Oryzinae</taxon>
        <taxon>Oryza</taxon>
        <taxon>Oryza meyeriana</taxon>
    </lineage>
</organism>
<comment type="caution">
    <text evidence="2">The sequence shown here is derived from an EMBL/GenBank/DDBJ whole genome shotgun (WGS) entry which is preliminary data.</text>
</comment>
<feature type="region of interest" description="Disordered" evidence="1">
    <location>
        <begin position="33"/>
        <end position="72"/>
    </location>
</feature>
<dbReference type="EMBL" id="SPHZ02000009">
    <property type="protein sequence ID" value="KAF0898577.1"/>
    <property type="molecule type" value="Genomic_DNA"/>
</dbReference>
<sequence length="95" mass="9933">MLRLPSWAHSVGSATISARFAASTVNASLATSSAASPVPHDTGCRIQTSRGREHGGEVSDCTTSRPPDPAPLLLRPEMVGLRAWMHAAAGKWRGG</sequence>
<evidence type="ECO:0000256" key="1">
    <source>
        <dbReference type="SAM" id="MobiDB-lite"/>
    </source>
</evidence>
<name>A0A6G1CEW4_9ORYZ</name>
<keyword evidence="3" id="KW-1185">Reference proteome</keyword>
<gene>
    <name evidence="2" type="ORF">E2562_008164</name>
</gene>
<evidence type="ECO:0000313" key="3">
    <source>
        <dbReference type="Proteomes" id="UP000479710"/>
    </source>
</evidence>
<dbReference type="Proteomes" id="UP000479710">
    <property type="component" value="Unassembled WGS sequence"/>
</dbReference>
<reference evidence="2 3" key="1">
    <citation type="submission" date="2019-11" db="EMBL/GenBank/DDBJ databases">
        <title>Whole genome sequence of Oryza granulata.</title>
        <authorList>
            <person name="Li W."/>
        </authorList>
    </citation>
    <scope>NUCLEOTIDE SEQUENCE [LARGE SCALE GENOMIC DNA]</scope>
    <source>
        <strain evidence="3">cv. Menghai</strain>
        <tissue evidence="2">Leaf</tissue>
    </source>
</reference>